<feature type="compositionally biased region" description="Polar residues" evidence="1">
    <location>
        <begin position="303"/>
        <end position="312"/>
    </location>
</feature>
<evidence type="ECO:0000313" key="3">
    <source>
        <dbReference type="Proteomes" id="UP000503462"/>
    </source>
</evidence>
<proteinExistence type="predicted"/>
<reference evidence="2 3" key="1">
    <citation type="journal article" date="2016" name="Sci. Rep.">
        <title>Peltaster fructicola genome reveals evolution from an invasive phytopathogen to an ectophytic parasite.</title>
        <authorList>
            <person name="Xu C."/>
            <person name="Chen H."/>
            <person name="Gleason M.L."/>
            <person name="Xu J.R."/>
            <person name="Liu H."/>
            <person name="Zhang R."/>
            <person name="Sun G."/>
        </authorList>
    </citation>
    <scope>NUCLEOTIDE SEQUENCE [LARGE SCALE GENOMIC DNA]</scope>
    <source>
        <strain evidence="2 3">LNHT1506</strain>
    </source>
</reference>
<dbReference type="OrthoDB" id="5333304at2759"/>
<gene>
    <name evidence="2" type="ORF">AMS68_006204</name>
</gene>
<dbReference type="AlphaFoldDB" id="A0A6H0Y100"/>
<feature type="region of interest" description="Disordered" evidence="1">
    <location>
        <begin position="168"/>
        <end position="187"/>
    </location>
</feature>
<protein>
    <submittedName>
        <fullName evidence="2">Uncharacterized protein</fullName>
    </submittedName>
</protein>
<dbReference type="EMBL" id="CP051142">
    <property type="protein sequence ID" value="QIX00687.1"/>
    <property type="molecule type" value="Genomic_DNA"/>
</dbReference>
<dbReference type="Proteomes" id="UP000503462">
    <property type="component" value="Chromosome 4"/>
</dbReference>
<evidence type="ECO:0000313" key="2">
    <source>
        <dbReference type="EMBL" id="QIX00687.1"/>
    </source>
</evidence>
<name>A0A6H0Y100_9PEZI</name>
<evidence type="ECO:0000256" key="1">
    <source>
        <dbReference type="SAM" id="MobiDB-lite"/>
    </source>
</evidence>
<feature type="compositionally biased region" description="Polar residues" evidence="1">
    <location>
        <begin position="247"/>
        <end position="258"/>
    </location>
</feature>
<sequence>MALAITHAGANGAVLSRDQENKLLDELFALQLAIVQGKKPQYKLSAATLKQLEATIANAPRENATVEQPKRAQQPLPGLPYATTASGIDPIFLEKSDSLIRAEGRLKRQRIERELYEQVERRKHTCAGERDGQTIALDVDNVLAKAQAKIPPVSGLKVAVPQIRDDKSSFDENDYYSSQVEKGALYDEAQEDDEYIPEDPMTGNDANDYEQITPPDEGEASDYEPGEVSQGSDDYTPEYAPPPVADSPQTQVAHNRLTQIAAPQPERVSPLTVHRNQNYELELVNGKPEMVKKARSRYDTDNARQSSASPPVNNRAGKRQKSKKRKREVEQSGRSKKRDRRSGLDTSAQYPQMAIKDEPVSPLPYSTPQQPQYEYRMVEQQPPVQLAPAQHLTQYFGTQSNPSVHVMPQRATSVMAHHKAPEQDLRRVATLHHAFQPLPLPNFRGVSPDASNASPMFPPPNFRRISPVASYAPASRPQTGFMPPPPSRLQETSLNAMMPPPAPKRVVVDQYGNRYYAAEPEAAPARASVVPESHESHFERSASRMSTVYAPSAQYDPANPRIEYVQPSRTAMTPGYTLDASEGRMPRVRSYAPQETRHFNTDSTSPVFDHRVQHEQPYGAQSVPHAGMAPPAFHYVESSRQTAPPTQMYSQDGHPLVQAAPRPYGVQPGFAQQMPIGLPPRQGSVAPVQYIRQSVQPEQNVRYIDAHGYEIQPGQNYRQY</sequence>
<feature type="compositionally biased region" description="Basic residues" evidence="1">
    <location>
        <begin position="316"/>
        <end position="326"/>
    </location>
</feature>
<feature type="compositionally biased region" description="Basic and acidic residues" evidence="1">
    <location>
        <begin position="289"/>
        <end position="302"/>
    </location>
</feature>
<organism evidence="2 3">
    <name type="scientific">Peltaster fructicola</name>
    <dbReference type="NCBI Taxonomy" id="286661"/>
    <lineage>
        <taxon>Eukaryota</taxon>
        <taxon>Fungi</taxon>
        <taxon>Dikarya</taxon>
        <taxon>Ascomycota</taxon>
        <taxon>Pezizomycotina</taxon>
        <taxon>Dothideomycetes</taxon>
        <taxon>Dothideomycetes incertae sedis</taxon>
        <taxon>Peltaster</taxon>
    </lineage>
</organism>
<keyword evidence="3" id="KW-1185">Reference proteome</keyword>
<accession>A0A6H0Y100</accession>
<feature type="compositionally biased region" description="Acidic residues" evidence="1">
    <location>
        <begin position="216"/>
        <end position="225"/>
    </location>
</feature>
<feature type="region of interest" description="Disordered" evidence="1">
    <location>
        <begin position="195"/>
        <end position="369"/>
    </location>
</feature>